<reference evidence="1" key="1">
    <citation type="submission" date="2018-05" db="EMBL/GenBank/DDBJ databases">
        <authorList>
            <person name="Lanie J.A."/>
            <person name="Ng W.-L."/>
            <person name="Kazmierczak K.M."/>
            <person name="Andrzejewski T.M."/>
            <person name="Davidsen T.M."/>
            <person name="Wayne K.J."/>
            <person name="Tettelin H."/>
            <person name="Glass J.I."/>
            <person name="Rusch D."/>
            <person name="Podicherti R."/>
            <person name="Tsui H.-C.T."/>
            <person name="Winkler M.E."/>
        </authorList>
    </citation>
    <scope>NUCLEOTIDE SEQUENCE</scope>
</reference>
<gene>
    <name evidence="1" type="ORF">METZ01_LOCUS104136</name>
</gene>
<organism evidence="1">
    <name type="scientific">marine metagenome</name>
    <dbReference type="NCBI Taxonomy" id="408172"/>
    <lineage>
        <taxon>unclassified sequences</taxon>
        <taxon>metagenomes</taxon>
        <taxon>ecological metagenomes</taxon>
    </lineage>
</organism>
<sequence length="107" mass="12662">MNFYPEFDCWMLLEGLYGRLHVELIDGSEAQKILSYVKRLNGKVLKGREMDTPNFRGEWWVKEHSCVSYIQRLIGLRSFWMFTPYQLFCALKKNDFQLFVGQGLNNG</sequence>
<accession>A0A381WFP4</accession>
<dbReference type="AlphaFoldDB" id="A0A381WFP4"/>
<evidence type="ECO:0000313" key="1">
    <source>
        <dbReference type="EMBL" id="SVA51282.1"/>
    </source>
</evidence>
<protein>
    <submittedName>
        <fullName evidence="1">Uncharacterized protein</fullName>
    </submittedName>
</protein>
<proteinExistence type="predicted"/>
<name>A0A381WFP4_9ZZZZ</name>
<dbReference type="EMBL" id="UINC01011651">
    <property type="protein sequence ID" value="SVA51282.1"/>
    <property type="molecule type" value="Genomic_DNA"/>
</dbReference>